<dbReference type="InterPro" id="IPR001494">
    <property type="entry name" value="Importin-beta_N"/>
</dbReference>
<dbReference type="InterPro" id="IPR040122">
    <property type="entry name" value="Importin_beta"/>
</dbReference>
<keyword evidence="3" id="KW-0813">Transport</keyword>
<dbReference type="InterPro" id="IPR058584">
    <property type="entry name" value="IMB1_TNPO1-like_TPR"/>
</dbReference>
<dbReference type="EMBL" id="JANBUM010000263">
    <property type="protein sequence ID" value="KAJ2780150.1"/>
    <property type="molecule type" value="Genomic_DNA"/>
</dbReference>
<accession>A0A9W8H7B1</accession>
<dbReference type="Gene3D" id="1.25.10.10">
    <property type="entry name" value="Leucine-rich Repeat Variant"/>
    <property type="match status" value="1"/>
</dbReference>
<evidence type="ECO:0000256" key="7">
    <source>
        <dbReference type="ARBA" id="ARBA00023242"/>
    </source>
</evidence>
<organism evidence="10 11">
    <name type="scientific">Coemansia interrupta</name>
    <dbReference type="NCBI Taxonomy" id="1126814"/>
    <lineage>
        <taxon>Eukaryota</taxon>
        <taxon>Fungi</taxon>
        <taxon>Fungi incertae sedis</taxon>
        <taxon>Zoopagomycota</taxon>
        <taxon>Kickxellomycotina</taxon>
        <taxon>Kickxellomycetes</taxon>
        <taxon>Kickxellales</taxon>
        <taxon>Kickxellaceae</taxon>
        <taxon>Coemansia</taxon>
    </lineage>
</organism>
<evidence type="ECO:0000313" key="10">
    <source>
        <dbReference type="EMBL" id="KAJ2780150.1"/>
    </source>
</evidence>
<dbReference type="SMART" id="SM00913">
    <property type="entry name" value="IBN_N"/>
    <property type="match status" value="1"/>
</dbReference>
<dbReference type="InterPro" id="IPR034085">
    <property type="entry name" value="TOG"/>
</dbReference>
<evidence type="ECO:0000259" key="9">
    <source>
        <dbReference type="PROSITE" id="PS50166"/>
    </source>
</evidence>
<evidence type="ECO:0000256" key="1">
    <source>
        <dbReference type="ARBA" id="ARBA00004123"/>
    </source>
</evidence>
<feature type="domain" description="Importin N-terminal" evidence="9">
    <location>
        <begin position="29"/>
        <end position="95"/>
    </location>
</feature>
<dbReference type="InterPro" id="IPR057672">
    <property type="entry name" value="TPR_IPO4/5"/>
</dbReference>
<dbReference type="GO" id="GO:0031267">
    <property type="term" value="F:small GTPase binding"/>
    <property type="evidence" value="ECO:0007669"/>
    <property type="project" value="InterPro"/>
</dbReference>
<dbReference type="InterPro" id="IPR016024">
    <property type="entry name" value="ARM-type_fold"/>
</dbReference>
<evidence type="ECO:0000256" key="5">
    <source>
        <dbReference type="ARBA" id="ARBA00022737"/>
    </source>
</evidence>
<dbReference type="Proteomes" id="UP001140172">
    <property type="component" value="Unassembled WGS sequence"/>
</dbReference>
<dbReference type="AlphaFoldDB" id="A0A9W8H7B1"/>
<keyword evidence="11" id="KW-1185">Reference proteome</keyword>
<feature type="repeat" description="HEAT" evidence="8">
    <location>
        <begin position="387"/>
        <end position="425"/>
    </location>
</feature>
<evidence type="ECO:0000256" key="3">
    <source>
        <dbReference type="ARBA" id="ARBA00022448"/>
    </source>
</evidence>
<keyword evidence="7" id="KW-0539">Nucleus</keyword>
<evidence type="ECO:0000256" key="8">
    <source>
        <dbReference type="PROSITE-ProRule" id="PRU00103"/>
    </source>
</evidence>
<dbReference type="PROSITE" id="PS50077">
    <property type="entry name" value="HEAT_REPEAT"/>
    <property type="match status" value="2"/>
</dbReference>
<comment type="caution">
    <text evidence="10">The sequence shown here is derived from an EMBL/GenBank/DDBJ whole genome shotgun (WGS) entry which is preliminary data.</text>
</comment>
<dbReference type="PROSITE" id="PS50166">
    <property type="entry name" value="IMPORTIN_B_NT"/>
    <property type="match status" value="1"/>
</dbReference>
<keyword evidence="6" id="KW-0653">Protein transport</keyword>
<evidence type="ECO:0000256" key="6">
    <source>
        <dbReference type="ARBA" id="ARBA00022927"/>
    </source>
</evidence>
<keyword evidence="5" id="KW-0677">Repeat</keyword>
<feature type="repeat" description="HEAT" evidence="8">
    <location>
        <begin position="428"/>
        <end position="466"/>
    </location>
</feature>
<dbReference type="SMART" id="SM01349">
    <property type="entry name" value="TOG"/>
    <property type="match status" value="1"/>
</dbReference>
<dbReference type="Pfam" id="PF25574">
    <property type="entry name" value="TPR_IMB1"/>
    <property type="match status" value="1"/>
</dbReference>
<comment type="subcellular location">
    <subcellularLocation>
        <location evidence="2">Cytoplasm</location>
    </subcellularLocation>
    <subcellularLocation>
        <location evidence="1">Nucleus</location>
    </subcellularLocation>
</comment>
<dbReference type="OrthoDB" id="7862313at2759"/>
<evidence type="ECO:0000313" key="11">
    <source>
        <dbReference type="Proteomes" id="UP001140172"/>
    </source>
</evidence>
<dbReference type="GO" id="GO:0006606">
    <property type="term" value="P:protein import into nucleus"/>
    <property type="evidence" value="ECO:0007669"/>
    <property type="project" value="InterPro"/>
</dbReference>
<dbReference type="InterPro" id="IPR021133">
    <property type="entry name" value="HEAT_type_2"/>
</dbReference>
<dbReference type="Pfam" id="PF03810">
    <property type="entry name" value="IBN_N"/>
    <property type="match status" value="1"/>
</dbReference>
<dbReference type="SUPFAM" id="SSF48371">
    <property type="entry name" value="ARM repeat"/>
    <property type="match status" value="2"/>
</dbReference>
<evidence type="ECO:0000256" key="4">
    <source>
        <dbReference type="ARBA" id="ARBA00022490"/>
    </source>
</evidence>
<dbReference type="PANTHER" id="PTHR10527">
    <property type="entry name" value="IMPORTIN BETA"/>
    <property type="match status" value="1"/>
</dbReference>
<sequence>MDPQFVSGLQELLQKLASSTDTETIKAVTETLNRQFYTTAACVPALLTIVKDSQQPEVRQLAAVEMRKRIPAFWGELDAETQQQIRAATLELILSETNGPTRHCLARVISSIAELDIPNQRWNELIQFLYQCCQSPTANHREIGVYVLDTLFDVIADMLSEHLQHLFEIFAALINDPESLVVQVTTLGALGKIADLIYPEDRAQINKFQALVPAMVRVLQTCLERGDEDSASRCFEVFSSMLLLETPLINRHFGELVEFSINVAGKEDLEDSLRNMSLNFILCAATYKRGRLQKLKIVKPLIEKLMPITAQEGPEDINEDAPSTVALSVLNVFSTNFPPQQVFPTVIAHVFQYMQNADPLYRRGAMLSLANIIEGCVDYTRMATGDIITVVCAGLGDPEASVRGASCMALARIAEELSDEVAEHHEKLMPLIFALLNDSNVTIIKHAMRALDVILEGLGEPVVRYLPDLMQRMVVLLDSGSLEVKPLAFSVIGSVAHSSGEAFAPYFGEIIARIKQAMALVGDEDVMALRGVATDTVATVAEAVGKTAFAPHLEETMKLALQGMELDTPTLREGSYCYFGVLSRVFGSDFTPFLGYIAPQLLQTLRIDESSVFDLAGGGDPDMDDDDEQSAFGMSTAIADEKEVAIDAAGELFASTTTGFIPYVEDIAKELVNLLDHFSDEVRKSAVSSLFTFIRTCNKIANPEKWKAGVPLRTPIDDNTAAMIKLVLPELLKMWEDEDEKIVVTRICAELRDIMTDVGPAVVIEYAEGISVRLLELFEKKALCQTMDDEDDDEAGDEQDDEGDLTEYDSMLICAAADCVAGFADVFGEAFAPILDTFLPHIAGYAKPSFAVSERAMACGCLAEITKNMGPGITKYAETLFPIFTNGMRDGHPEVVSNGAYGVGVLIEAATIDATEHFGDILRMLYPLVKSSDNTNNVRDNAAGCVARLILENADAVPLADVLPVWISALPIRGDHQEDLPVYDAICHLLKNKRAEIEPFLPSLMPVLKQAMESADTMFSDESRQYLASL</sequence>
<dbReference type="GO" id="GO:0005737">
    <property type="term" value="C:cytoplasm"/>
    <property type="evidence" value="ECO:0007669"/>
    <property type="project" value="UniProtKB-SubCell"/>
</dbReference>
<protein>
    <recommendedName>
        <fullName evidence="9">Importin N-terminal domain-containing protein</fullName>
    </recommendedName>
</protein>
<gene>
    <name evidence="10" type="ORF">GGI15_003639</name>
</gene>
<evidence type="ECO:0000256" key="2">
    <source>
        <dbReference type="ARBA" id="ARBA00004496"/>
    </source>
</evidence>
<dbReference type="Pfam" id="PF25780">
    <property type="entry name" value="TPR_IPO5"/>
    <property type="match status" value="1"/>
</dbReference>
<name>A0A9W8H7B1_9FUNG</name>
<dbReference type="InterPro" id="IPR011989">
    <property type="entry name" value="ARM-like"/>
</dbReference>
<keyword evidence="4" id="KW-0963">Cytoplasm</keyword>
<reference evidence="10" key="1">
    <citation type="submission" date="2022-07" db="EMBL/GenBank/DDBJ databases">
        <title>Phylogenomic reconstructions and comparative analyses of Kickxellomycotina fungi.</title>
        <authorList>
            <person name="Reynolds N.K."/>
            <person name="Stajich J.E."/>
            <person name="Barry K."/>
            <person name="Grigoriev I.V."/>
            <person name="Crous P."/>
            <person name="Smith M.E."/>
        </authorList>
    </citation>
    <scope>NUCLEOTIDE SEQUENCE</scope>
    <source>
        <strain evidence="10">BCRC 34489</strain>
    </source>
</reference>
<proteinExistence type="predicted"/>